<accession>A0ABP8E3E1</accession>
<evidence type="ECO:0000256" key="3">
    <source>
        <dbReference type="ARBA" id="ARBA00022475"/>
    </source>
</evidence>
<evidence type="ECO:0000256" key="6">
    <source>
        <dbReference type="ARBA" id="ARBA00023136"/>
    </source>
</evidence>
<evidence type="ECO:0000256" key="2">
    <source>
        <dbReference type="ARBA" id="ARBA00007400"/>
    </source>
</evidence>
<name>A0ABP8E3E1_9MICO</name>
<feature type="transmembrane region" description="Helical" evidence="7">
    <location>
        <begin position="159"/>
        <end position="178"/>
    </location>
</feature>
<proteinExistence type="inferred from homology"/>
<dbReference type="PANTHER" id="PTHR40074">
    <property type="entry name" value="O-ACETYLTRANSFERASE WECH"/>
    <property type="match status" value="1"/>
</dbReference>
<gene>
    <name evidence="9" type="ORF">GCM10022256_23430</name>
</gene>
<evidence type="ECO:0000256" key="1">
    <source>
        <dbReference type="ARBA" id="ARBA00004651"/>
    </source>
</evidence>
<reference evidence="10" key="1">
    <citation type="journal article" date="2019" name="Int. J. Syst. Evol. Microbiol.">
        <title>The Global Catalogue of Microorganisms (GCM) 10K type strain sequencing project: providing services to taxonomists for standard genome sequencing and annotation.</title>
        <authorList>
            <consortium name="The Broad Institute Genomics Platform"/>
            <consortium name="The Broad Institute Genome Sequencing Center for Infectious Disease"/>
            <person name="Wu L."/>
            <person name="Ma J."/>
        </authorList>
    </citation>
    <scope>NUCLEOTIDE SEQUENCE [LARGE SCALE GENOMIC DNA]</scope>
    <source>
        <strain evidence="10">JCM 17442</strain>
    </source>
</reference>
<feature type="transmembrane region" description="Helical" evidence="7">
    <location>
        <begin position="223"/>
        <end position="241"/>
    </location>
</feature>
<keyword evidence="9" id="KW-0808">Transferase</keyword>
<feature type="transmembrane region" description="Helical" evidence="7">
    <location>
        <begin position="16"/>
        <end position="35"/>
    </location>
</feature>
<dbReference type="EMBL" id="BAABAU010000003">
    <property type="protein sequence ID" value="GAA4266731.1"/>
    <property type="molecule type" value="Genomic_DNA"/>
</dbReference>
<comment type="similarity">
    <text evidence="2">Belongs to the acyltransferase 3 family.</text>
</comment>
<evidence type="ECO:0000259" key="8">
    <source>
        <dbReference type="Pfam" id="PF01757"/>
    </source>
</evidence>
<sequence length="367" mass="40928">MRAESPRRKHLYEVDILRILTFVCVIAVHVVSHAASSGDVGQNGFLILVHFTREVFFALTAFVLVYSFLLRPRPLAEFWPRRFLLVALPYVTWSAIYVVADWLHDPQGTLLSLLPAFWRDLYTGSAWYHLYFLLVTMQVYLLLPVIVRLVRATRGHHRLVLGIALAVELVIVGSYQYFPALTASFNHYSRIEFWSYGFLIVAGAIAADHVGPFLAWVRGSRGLIGIITAVGAAVSLAVYAINLGLGQSPVKASTALQPVVIVWSIPVALAFLAIGTAWADRRVAGSRTARLVDTASDRSFGIFLAHPFLIWVLLLAFDGWLPRMIPSPWLSVVLYVLVVVGTVLLVEILRRTPLSLALTGRPFRSRR</sequence>
<evidence type="ECO:0000256" key="7">
    <source>
        <dbReference type="SAM" id="Phobius"/>
    </source>
</evidence>
<feature type="transmembrane region" description="Helical" evidence="7">
    <location>
        <begin position="261"/>
        <end position="279"/>
    </location>
</feature>
<keyword evidence="6 7" id="KW-0472">Membrane</keyword>
<feature type="transmembrane region" description="Helical" evidence="7">
    <location>
        <begin position="126"/>
        <end position="147"/>
    </location>
</feature>
<feature type="transmembrane region" description="Helical" evidence="7">
    <location>
        <begin position="193"/>
        <end position="216"/>
    </location>
</feature>
<keyword evidence="5 7" id="KW-1133">Transmembrane helix</keyword>
<dbReference type="InterPro" id="IPR002656">
    <property type="entry name" value="Acyl_transf_3_dom"/>
</dbReference>
<feature type="transmembrane region" description="Helical" evidence="7">
    <location>
        <begin position="55"/>
        <end position="71"/>
    </location>
</feature>
<feature type="transmembrane region" description="Helical" evidence="7">
    <location>
        <begin position="329"/>
        <end position="349"/>
    </location>
</feature>
<organism evidence="9 10">
    <name type="scientific">Frondihabitans peucedani</name>
    <dbReference type="NCBI Taxonomy" id="598626"/>
    <lineage>
        <taxon>Bacteria</taxon>
        <taxon>Bacillati</taxon>
        <taxon>Actinomycetota</taxon>
        <taxon>Actinomycetes</taxon>
        <taxon>Micrococcales</taxon>
        <taxon>Microbacteriaceae</taxon>
        <taxon>Frondihabitans</taxon>
    </lineage>
</organism>
<evidence type="ECO:0000313" key="10">
    <source>
        <dbReference type="Proteomes" id="UP001501594"/>
    </source>
</evidence>
<evidence type="ECO:0000256" key="4">
    <source>
        <dbReference type="ARBA" id="ARBA00022692"/>
    </source>
</evidence>
<feature type="transmembrane region" description="Helical" evidence="7">
    <location>
        <begin position="300"/>
        <end position="317"/>
    </location>
</feature>
<evidence type="ECO:0000256" key="5">
    <source>
        <dbReference type="ARBA" id="ARBA00022989"/>
    </source>
</evidence>
<evidence type="ECO:0000313" key="9">
    <source>
        <dbReference type="EMBL" id="GAA4266731.1"/>
    </source>
</evidence>
<feature type="transmembrane region" description="Helical" evidence="7">
    <location>
        <begin position="83"/>
        <end position="103"/>
    </location>
</feature>
<keyword evidence="4 7" id="KW-0812">Transmembrane</keyword>
<comment type="subcellular location">
    <subcellularLocation>
        <location evidence="1">Cell membrane</location>
        <topology evidence="1">Multi-pass membrane protein</topology>
    </subcellularLocation>
</comment>
<dbReference type="Proteomes" id="UP001501594">
    <property type="component" value="Unassembled WGS sequence"/>
</dbReference>
<dbReference type="GO" id="GO:0016746">
    <property type="term" value="F:acyltransferase activity"/>
    <property type="evidence" value="ECO:0007669"/>
    <property type="project" value="UniProtKB-KW"/>
</dbReference>
<feature type="domain" description="Acyltransferase 3" evidence="8">
    <location>
        <begin position="12"/>
        <end position="345"/>
    </location>
</feature>
<keyword evidence="9" id="KW-0012">Acyltransferase</keyword>
<dbReference type="Pfam" id="PF01757">
    <property type="entry name" value="Acyl_transf_3"/>
    <property type="match status" value="1"/>
</dbReference>
<keyword evidence="10" id="KW-1185">Reference proteome</keyword>
<keyword evidence="3" id="KW-1003">Cell membrane</keyword>
<protein>
    <submittedName>
        <fullName evidence="9">Acyltransferase</fullName>
    </submittedName>
</protein>
<comment type="caution">
    <text evidence="9">The sequence shown here is derived from an EMBL/GenBank/DDBJ whole genome shotgun (WGS) entry which is preliminary data.</text>
</comment>
<dbReference type="PANTHER" id="PTHR40074:SF2">
    <property type="entry name" value="O-ACETYLTRANSFERASE WECH"/>
    <property type="match status" value="1"/>
</dbReference>